<dbReference type="AlphaFoldDB" id="A0A1D2KDZ3"/>
<gene>
    <name evidence="1" type="ORF">CNY62_01390</name>
</gene>
<name>A0A1D2KDZ3_BROTH</name>
<keyword evidence="2" id="KW-1185">Reference proteome</keyword>
<sequence>MRYLAQITWWNGVMTQRDQITVWGFTEKHAQRRALYRFYQKRAATEQYVLLNNRTMSLQIRRMGL</sequence>
<reference evidence="1 2" key="1">
    <citation type="submission" date="2017-09" db="EMBL/GenBank/DDBJ databases">
        <title>Complete Genome Sequences of Two Strains of the Meat Spoilage Bacterium Brochothrix thermosphacta Isolated from Ground Chicken.</title>
        <authorList>
            <person name="Paoli G.C."/>
            <person name="Wijey C."/>
            <person name="Chen C.-Y."/>
            <person name="Nguyen L."/>
            <person name="Yan X."/>
            <person name="Irwin P.L."/>
        </authorList>
    </citation>
    <scope>NUCLEOTIDE SEQUENCE [LARGE SCALE GENOMIC DNA]</scope>
    <source>
        <strain evidence="1 2">BI</strain>
    </source>
</reference>
<dbReference type="RefSeq" id="WP_069126680.1">
    <property type="nucleotide sequence ID" value="NZ_CBCPIX010000001.1"/>
</dbReference>
<proteinExistence type="predicted"/>
<dbReference type="EMBL" id="CP023483">
    <property type="protein sequence ID" value="ATF25140.1"/>
    <property type="molecule type" value="Genomic_DNA"/>
</dbReference>
<dbReference type="Proteomes" id="UP000243591">
    <property type="component" value="Chromosome"/>
</dbReference>
<protein>
    <submittedName>
        <fullName evidence="1">Uncharacterized protein</fullName>
    </submittedName>
</protein>
<dbReference type="KEGG" id="bths:CNY62_01390"/>
<organism evidence="1 2">
    <name type="scientific">Brochothrix thermosphacta</name>
    <name type="common">Microbacterium thermosphactum</name>
    <dbReference type="NCBI Taxonomy" id="2756"/>
    <lineage>
        <taxon>Bacteria</taxon>
        <taxon>Bacillati</taxon>
        <taxon>Bacillota</taxon>
        <taxon>Bacilli</taxon>
        <taxon>Bacillales</taxon>
        <taxon>Listeriaceae</taxon>
        <taxon>Brochothrix</taxon>
    </lineage>
</organism>
<evidence type="ECO:0000313" key="1">
    <source>
        <dbReference type="EMBL" id="ATF25140.1"/>
    </source>
</evidence>
<accession>A0A1D2KDZ3</accession>
<evidence type="ECO:0000313" key="2">
    <source>
        <dbReference type="Proteomes" id="UP000243591"/>
    </source>
</evidence>